<keyword evidence="4 5" id="KW-0472">Membrane</keyword>
<gene>
    <name evidence="7" type="ORF">Vsou_22070</name>
</gene>
<dbReference type="InterPro" id="IPR008915">
    <property type="entry name" value="Peptidase_M50"/>
</dbReference>
<organism evidence="7 8">
    <name type="scientific">Vulcanisaeta souniana JCM 11219</name>
    <dbReference type="NCBI Taxonomy" id="1293586"/>
    <lineage>
        <taxon>Archaea</taxon>
        <taxon>Thermoproteota</taxon>
        <taxon>Thermoprotei</taxon>
        <taxon>Thermoproteales</taxon>
        <taxon>Thermoproteaceae</taxon>
        <taxon>Vulcanisaeta</taxon>
    </lineage>
</organism>
<feature type="transmembrane region" description="Helical" evidence="5">
    <location>
        <begin position="218"/>
        <end position="237"/>
    </location>
</feature>
<protein>
    <recommendedName>
        <fullName evidence="6">Peptidase M50 domain-containing protein</fullName>
    </recommendedName>
</protein>
<dbReference type="Pfam" id="PF02163">
    <property type="entry name" value="Peptidase_M50"/>
    <property type="match status" value="1"/>
</dbReference>
<evidence type="ECO:0000313" key="7">
    <source>
        <dbReference type="EMBL" id="BDR93114.1"/>
    </source>
</evidence>
<feature type="transmembrane region" description="Helical" evidence="5">
    <location>
        <begin position="68"/>
        <end position="90"/>
    </location>
</feature>
<feature type="transmembrane region" description="Helical" evidence="5">
    <location>
        <begin position="339"/>
        <end position="359"/>
    </location>
</feature>
<keyword evidence="2 5" id="KW-0812">Transmembrane</keyword>
<feature type="transmembrane region" description="Helical" evidence="5">
    <location>
        <begin position="387"/>
        <end position="407"/>
    </location>
</feature>
<evidence type="ECO:0000256" key="2">
    <source>
        <dbReference type="ARBA" id="ARBA00022692"/>
    </source>
</evidence>
<dbReference type="EMBL" id="AP026830">
    <property type="protein sequence ID" value="BDR93114.1"/>
    <property type="molecule type" value="Genomic_DNA"/>
</dbReference>
<dbReference type="PANTHER" id="PTHR13325">
    <property type="entry name" value="PROTEASE M50 MEMBRANE-BOUND TRANSCRIPTION FACTOR SITE 2 PROTEASE"/>
    <property type="match status" value="1"/>
</dbReference>
<comment type="subcellular location">
    <subcellularLocation>
        <location evidence="1">Endomembrane system</location>
        <topology evidence="1">Multi-pass membrane protein</topology>
    </subcellularLocation>
</comment>
<evidence type="ECO:0000259" key="6">
    <source>
        <dbReference type="Pfam" id="PF02163"/>
    </source>
</evidence>
<sequence length="415" mass="45209">MITVQYLGLIAVIAAWFIIVGVVYLLRFLGVKVPIKIYYGVFIMLRDEELVKDIIAPLGNLLRRVPSWLVITLTVGLFLISMFVIVPIPLTIMSVNAWGLPSMLYLMVRNLVLMAVAVVHRLSPIEAVEKGFTPLAPLIPGVTVSLYTFIYIIVAIGIGILLHELAHGAVSSRYGIRIKSGGAFALLFLAFGGFVEIDEEELRKMSLPIRLTVYSSGVFMNIILAYIAAALVGLALLSPQLTQGLLGTTIVYTVNSTDIALKSGYIITAVNGHPIASVYTLISILSSVNASNVTVTALNPINGAIVSEVLSTKNLTMELLGYSALYVSPWGVVVESRSFYNLMFWIYTLNLTLALLNAFPAYPLDGGQFLDAILASVIKDQALRSKVMIGLSVVLWSLIGLTLYYTLITGLYRLI</sequence>
<evidence type="ECO:0000256" key="3">
    <source>
        <dbReference type="ARBA" id="ARBA00022989"/>
    </source>
</evidence>
<dbReference type="PRINTS" id="PR01000">
    <property type="entry name" value="SREBPS2PTASE"/>
</dbReference>
<feature type="transmembrane region" description="Helical" evidence="5">
    <location>
        <begin position="174"/>
        <end position="197"/>
    </location>
</feature>
<evidence type="ECO:0000256" key="5">
    <source>
        <dbReference type="SAM" id="Phobius"/>
    </source>
</evidence>
<dbReference type="InterPro" id="IPR001193">
    <property type="entry name" value="MBTPS2"/>
</dbReference>
<evidence type="ECO:0000256" key="4">
    <source>
        <dbReference type="ARBA" id="ARBA00023136"/>
    </source>
</evidence>
<evidence type="ECO:0000256" key="1">
    <source>
        <dbReference type="ARBA" id="ARBA00004127"/>
    </source>
</evidence>
<feature type="domain" description="Peptidase M50" evidence="6">
    <location>
        <begin position="151"/>
        <end position="395"/>
    </location>
</feature>
<dbReference type="PANTHER" id="PTHR13325:SF3">
    <property type="entry name" value="MEMBRANE-BOUND TRANSCRIPTION FACTOR SITE-2 PROTEASE"/>
    <property type="match status" value="1"/>
</dbReference>
<keyword evidence="8" id="KW-1185">Reference proteome</keyword>
<keyword evidence="3 5" id="KW-1133">Transmembrane helix</keyword>
<feature type="transmembrane region" description="Helical" evidence="5">
    <location>
        <begin position="102"/>
        <end position="123"/>
    </location>
</feature>
<name>A0ABN6SUA5_9CREN</name>
<feature type="transmembrane region" description="Helical" evidence="5">
    <location>
        <begin position="135"/>
        <end position="162"/>
    </location>
</feature>
<reference evidence="8" key="1">
    <citation type="submission" date="2022-09" db="EMBL/GenBank/DDBJ databases">
        <title>Complete genome sequence of Vulcanisaeta souniana.</title>
        <authorList>
            <person name="Kato S."/>
            <person name="Itoh T."/>
            <person name="Ohkuma M."/>
        </authorList>
    </citation>
    <scope>NUCLEOTIDE SEQUENCE [LARGE SCALE GENOMIC DNA]</scope>
    <source>
        <strain evidence="8">JCM 11219</strain>
    </source>
</reference>
<dbReference type="Proteomes" id="UP001060771">
    <property type="component" value="Chromosome"/>
</dbReference>
<evidence type="ECO:0000313" key="8">
    <source>
        <dbReference type="Proteomes" id="UP001060771"/>
    </source>
</evidence>
<proteinExistence type="predicted"/>
<accession>A0ABN6SUA5</accession>
<feature type="transmembrane region" description="Helical" evidence="5">
    <location>
        <begin position="6"/>
        <end position="26"/>
    </location>
</feature>